<evidence type="ECO:0000256" key="1">
    <source>
        <dbReference type="SAM" id="Phobius"/>
    </source>
</evidence>
<evidence type="ECO:0000313" key="4">
    <source>
        <dbReference type="EMBL" id="VDO08461.1"/>
    </source>
</evidence>
<dbReference type="PANTHER" id="PTHR24092:SF175">
    <property type="entry name" value="PHOSPHOLIPID-TRANSPORTING ATPASE"/>
    <property type="match status" value="1"/>
</dbReference>
<evidence type="ECO:0000313" key="6">
    <source>
        <dbReference type="WBParaSite" id="HNAJ_0001066701-mRNA-1"/>
    </source>
</evidence>
<dbReference type="GO" id="GO:0140326">
    <property type="term" value="F:ATPase-coupled intramembrane lipid transporter activity"/>
    <property type="evidence" value="ECO:0007669"/>
    <property type="project" value="TreeGrafter"/>
</dbReference>
<dbReference type="InterPro" id="IPR059000">
    <property type="entry name" value="ATPase_P-type_domA"/>
</dbReference>
<feature type="transmembrane region" description="Helical" evidence="1">
    <location>
        <begin position="295"/>
        <end position="316"/>
    </location>
</feature>
<dbReference type="GO" id="GO:0005783">
    <property type="term" value="C:endoplasmic reticulum"/>
    <property type="evidence" value="ECO:0007669"/>
    <property type="project" value="TreeGrafter"/>
</dbReference>
<dbReference type="EMBL" id="UZAE01013148">
    <property type="protein sequence ID" value="VDO08461.1"/>
    <property type="molecule type" value="Genomic_DNA"/>
</dbReference>
<dbReference type="NCBIfam" id="TIGR01494">
    <property type="entry name" value="ATPase_P-type"/>
    <property type="match status" value="1"/>
</dbReference>
<dbReference type="GO" id="GO:0005524">
    <property type="term" value="F:ATP binding"/>
    <property type="evidence" value="ECO:0007669"/>
    <property type="project" value="InterPro"/>
</dbReference>
<evidence type="ECO:0000259" key="3">
    <source>
        <dbReference type="Pfam" id="PF16209"/>
    </source>
</evidence>
<keyword evidence="1" id="KW-0812">Transmembrane</keyword>
<keyword evidence="1" id="KW-1133">Transmembrane helix</keyword>
<protein>
    <submittedName>
        <fullName evidence="6">PhoLip_ATPase_N domain-containing protein</fullName>
    </submittedName>
</protein>
<feature type="transmembrane region" description="Helical" evidence="1">
    <location>
        <begin position="94"/>
        <end position="114"/>
    </location>
</feature>
<sequence length="434" mass="49338">MIKCWKSVQIKLGIRKPPWPESREIPVGPISQSTFVSEPYSLFKLYGNNEISTSRYTWYGFVFKNLEEQAQRIANFYFLCIALVQLFTDSPVSPVTSILPLGFVILLTMFKQGYEDFLRHRADREVNNAPVQIVGTDGKLIDKKAFEIVVGDIVLMTANETFPCDLVLLSSSENNGECYVTTASLDGETNLKRFIAISATKHLDSPEALSNQLEGTIVCQQPVDDFYKFYGKITVRINGSESSEPLGPDCLLLRGARLKDTDFVYGVAVYTGSDTKMSLNSKGKQTKYSQVERQLNNFLVFILGFLIGVSILYTILQFSLRPKNAWYITLAKPTTWVVAQEFLGFLVLFNYIIPISLYVTIEFQKFFGSMFFGWDIQMYDREIDEPALVNTSDILEELGQVSCFNFCVSNLFLIDLTFLVYSITVKYQSFLPFR</sequence>
<dbReference type="Gene3D" id="2.70.150.10">
    <property type="entry name" value="Calcium-transporting ATPase, cytoplasmic transduction domain A"/>
    <property type="match status" value="1"/>
</dbReference>
<dbReference type="AlphaFoldDB" id="A0A0R3TSN4"/>
<feature type="transmembrane region" description="Helical" evidence="1">
    <location>
        <begin position="336"/>
        <end position="361"/>
    </location>
</feature>
<accession>A0A0R3TSN4</accession>
<dbReference type="GO" id="GO:0016887">
    <property type="term" value="F:ATP hydrolysis activity"/>
    <property type="evidence" value="ECO:0007669"/>
    <property type="project" value="InterPro"/>
</dbReference>
<reference evidence="4 5" key="2">
    <citation type="submission" date="2018-11" db="EMBL/GenBank/DDBJ databases">
        <authorList>
            <consortium name="Pathogen Informatics"/>
        </authorList>
    </citation>
    <scope>NUCLEOTIDE SEQUENCE [LARGE SCALE GENOMIC DNA]</scope>
</reference>
<keyword evidence="1" id="KW-0472">Membrane</keyword>
<feature type="transmembrane region" description="Helical" evidence="1">
    <location>
        <begin position="73"/>
        <end position="88"/>
    </location>
</feature>
<organism evidence="6">
    <name type="scientific">Rodentolepis nana</name>
    <name type="common">Dwarf tapeworm</name>
    <name type="synonym">Hymenolepis nana</name>
    <dbReference type="NCBI Taxonomy" id="102285"/>
    <lineage>
        <taxon>Eukaryota</taxon>
        <taxon>Metazoa</taxon>
        <taxon>Spiralia</taxon>
        <taxon>Lophotrochozoa</taxon>
        <taxon>Platyhelminthes</taxon>
        <taxon>Cestoda</taxon>
        <taxon>Eucestoda</taxon>
        <taxon>Cyclophyllidea</taxon>
        <taxon>Hymenolepididae</taxon>
        <taxon>Rodentolepis</taxon>
    </lineage>
</organism>
<dbReference type="OrthoDB" id="377733at2759"/>
<gene>
    <name evidence="4" type="ORF">HNAJ_LOCUS10662</name>
</gene>
<feature type="domain" description="P-type ATPase A" evidence="2">
    <location>
        <begin position="130"/>
        <end position="223"/>
    </location>
</feature>
<keyword evidence="5" id="KW-1185">Reference proteome</keyword>
<evidence type="ECO:0000313" key="5">
    <source>
        <dbReference type="Proteomes" id="UP000278807"/>
    </source>
</evidence>
<dbReference type="WBParaSite" id="HNAJ_0001066701-mRNA-1">
    <property type="protein sequence ID" value="HNAJ_0001066701-mRNA-1"/>
    <property type="gene ID" value="HNAJ_0001066701"/>
</dbReference>
<dbReference type="GO" id="GO:0005886">
    <property type="term" value="C:plasma membrane"/>
    <property type="evidence" value="ECO:0007669"/>
    <property type="project" value="TreeGrafter"/>
</dbReference>
<dbReference type="InterPro" id="IPR032631">
    <property type="entry name" value="P-type_ATPase_N"/>
</dbReference>
<dbReference type="PANTHER" id="PTHR24092">
    <property type="entry name" value="PROBABLE PHOSPHOLIPID-TRANSPORTING ATPASE"/>
    <property type="match status" value="1"/>
</dbReference>
<proteinExistence type="predicted"/>
<dbReference type="Pfam" id="PF16209">
    <property type="entry name" value="PhoLip_ATPase_N"/>
    <property type="match status" value="1"/>
</dbReference>
<name>A0A0R3TSN4_RODNA</name>
<reference evidence="6" key="1">
    <citation type="submission" date="2017-02" db="UniProtKB">
        <authorList>
            <consortium name="WormBaseParasite"/>
        </authorList>
    </citation>
    <scope>IDENTIFICATION</scope>
</reference>
<feature type="domain" description="P-type ATPase N-terminal" evidence="3">
    <location>
        <begin position="45"/>
        <end position="98"/>
    </location>
</feature>
<dbReference type="InterPro" id="IPR008250">
    <property type="entry name" value="ATPase_P-typ_transduc_dom_A_sf"/>
</dbReference>
<dbReference type="InterPro" id="IPR001757">
    <property type="entry name" value="P_typ_ATPase"/>
</dbReference>
<dbReference type="GO" id="GO:0045332">
    <property type="term" value="P:phospholipid translocation"/>
    <property type="evidence" value="ECO:0007669"/>
    <property type="project" value="TreeGrafter"/>
</dbReference>
<dbReference type="SUPFAM" id="SSF81653">
    <property type="entry name" value="Calcium ATPase, transduction domain A"/>
    <property type="match status" value="1"/>
</dbReference>
<dbReference type="SUPFAM" id="SSF81665">
    <property type="entry name" value="Calcium ATPase, transmembrane domain M"/>
    <property type="match status" value="1"/>
</dbReference>
<dbReference type="Pfam" id="PF00122">
    <property type="entry name" value="E1-E2_ATPase"/>
    <property type="match status" value="1"/>
</dbReference>
<evidence type="ECO:0000259" key="2">
    <source>
        <dbReference type="Pfam" id="PF00122"/>
    </source>
</evidence>
<dbReference type="InterPro" id="IPR023298">
    <property type="entry name" value="ATPase_P-typ_TM_dom_sf"/>
</dbReference>
<dbReference type="STRING" id="102285.A0A0R3TSN4"/>
<dbReference type="Proteomes" id="UP000278807">
    <property type="component" value="Unassembled WGS sequence"/>
</dbReference>